<keyword evidence="4" id="KW-1185">Reference proteome</keyword>
<dbReference type="GO" id="GO:0005615">
    <property type="term" value="C:extracellular space"/>
    <property type="evidence" value="ECO:0007669"/>
    <property type="project" value="TreeGrafter"/>
</dbReference>
<comment type="caution">
    <text evidence="3">The sequence shown here is derived from an EMBL/GenBank/DDBJ whole genome shotgun (WGS) entry which is preliminary data.</text>
</comment>
<reference evidence="3" key="1">
    <citation type="submission" date="2022-03" db="EMBL/GenBank/DDBJ databases">
        <authorList>
            <person name="Martin C."/>
        </authorList>
    </citation>
    <scope>NUCLEOTIDE SEQUENCE</scope>
</reference>
<evidence type="ECO:0000256" key="1">
    <source>
        <dbReference type="SAM" id="Phobius"/>
    </source>
</evidence>
<dbReference type="Proteomes" id="UP000749559">
    <property type="component" value="Unassembled WGS sequence"/>
</dbReference>
<evidence type="ECO:0000259" key="2">
    <source>
        <dbReference type="PROSITE" id="PS51406"/>
    </source>
</evidence>
<keyword evidence="1" id="KW-0812">Transmembrane</keyword>
<feature type="non-terminal residue" evidence="3">
    <location>
        <position position="420"/>
    </location>
</feature>
<proteinExistence type="predicted"/>
<dbReference type="InterPro" id="IPR036056">
    <property type="entry name" value="Fibrinogen-like_C"/>
</dbReference>
<dbReference type="SMART" id="SM00186">
    <property type="entry name" value="FBG"/>
    <property type="match status" value="1"/>
</dbReference>
<dbReference type="InterPro" id="IPR002181">
    <property type="entry name" value="Fibrinogen_a/b/g_C_dom"/>
</dbReference>
<dbReference type="SUPFAM" id="SSF56496">
    <property type="entry name" value="Fibrinogen C-terminal domain-like"/>
    <property type="match status" value="1"/>
</dbReference>
<keyword evidence="1" id="KW-1133">Transmembrane helix</keyword>
<dbReference type="PANTHER" id="PTHR19143:SF327">
    <property type="entry name" value="FI21813P1-RELATED"/>
    <property type="match status" value="1"/>
</dbReference>
<dbReference type="PROSITE" id="PS51406">
    <property type="entry name" value="FIBRINOGEN_C_2"/>
    <property type="match status" value="1"/>
</dbReference>
<keyword evidence="1" id="KW-0472">Membrane</keyword>
<feature type="domain" description="Fibrinogen C-terminal" evidence="2">
    <location>
        <begin position="204"/>
        <end position="420"/>
    </location>
</feature>
<accession>A0A8S4Q8Z8</accession>
<name>A0A8S4Q8Z8_OWEFU</name>
<dbReference type="EMBL" id="CAIIXF020000012">
    <property type="protein sequence ID" value="CAH1800921.1"/>
    <property type="molecule type" value="Genomic_DNA"/>
</dbReference>
<protein>
    <recommendedName>
        <fullName evidence="2">Fibrinogen C-terminal domain-containing protein</fullName>
    </recommendedName>
</protein>
<dbReference type="Gene3D" id="3.90.215.10">
    <property type="entry name" value="Gamma Fibrinogen, chain A, domain 1"/>
    <property type="match status" value="1"/>
</dbReference>
<sequence>NHSDMQLTYVHGLAILSLFCLTIAKRKCKRPREGDQSSGHRAIQADIGKLKDAVELLIKSHVAMTTDLKHDSTSIHDEVSNLRNDVSNMKASLTDLRDGDSATNFASIRYVMTRDDVANLMNILSDLRDNDSVTVTELKHKLREHLTGIAVKEDNNTKTVVTDNSEVCNKSSAMFQAIQDQLTDCKYNRPESDNHVSSVYEDPIMDDPLPGSEDWTHYSDGVHNITTRTGTRFRARCEAGWLIIVYRFNGSVDFNLDWGSYKHGFGNIFGEHFLGMENIVSVLQQKRYKARFELTSWENETKYAEYKDFDLNDEKSNYRLDIDGYSGTAGDSMHTPSQKQFITKDSHDRTGSRCAASYGPFWYGCSCNARASLFGKHAPGPKCTFAYGCISWTHWPDKLSGVTSNGFYSFKEVKLKIRPG</sequence>
<dbReference type="PANTHER" id="PTHR19143">
    <property type="entry name" value="FIBRINOGEN/TENASCIN/ANGIOPOEITIN"/>
    <property type="match status" value="1"/>
</dbReference>
<organism evidence="3 4">
    <name type="scientific">Owenia fusiformis</name>
    <name type="common">Polychaete worm</name>
    <dbReference type="NCBI Taxonomy" id="6347"/>
    <lineage>
        <taxon>Eukaryota</taxon>
        <taxon>Metazoa</taxon>
        <taxon>Spiralia</taxon>
        <taxon>Lophotrochozoa</taxon>
        <taxon>Annelida</taxon>
        <taxon>Polychaeta</taxon>
        <taxon>Sedentaria</taxon>
        <taxon>Canalipalpata</taxon>
        <taxon>Sabellida</taxon>
        <taxon>Oweniida</taxon>
        <taxon>Oweniidae</taxon>
        <taxon>Owenia</taxon>
    </lineage>
</organism>
<dbReference type="AlphaFoldDB" id="A0A8S4Q8Z8"/>
<feature type="transmembrane region" description="Helical" evidence="1">
    <location>
        <begin position="6"/>
        <end position="24"/>
    </location>
</feature>
<gene>
    <name evidence="3" type="ORF">OFUS_LOCUS24757</name>
</gene>
<evidence type="ECO:0000313" key="3">
    <source>
        <dbReference type="EMBL" id="CAH1800921.1"/>
    </source>
</evidence>
<dbReference type="InterPro" id="IPR014716">
    <property type="entry name" value="Fibrinogen_a/b/g_C_1"/>
</dbReference>
<dbReference type="Pfam" id="PF00147">
    <property type="entry name" value="Fibrinogen_C"/>
    <property type="match status" value="1"/>
</dbReference>
<evidence type="ECO:0000313" key="4">
    <source>
        <dbReference type="Proteomes" id="UP000749559"/>
    </source>
</evidence>
<dbReference type="InterPro" id="IPR050373">
    <property type="entry name" value="Fibrinogen_C-term_domain"/>
</dbReference>